<accession>A0A5J4RBF1</accession>
<sequence>MLLFSNDYPRAHFDAYNRSLSTFYIDETIKQAIRIEVLADKYESLRKTFFDEINDLKQSYRIRFNTKRNELEEFEILKKQNAQAAAQAEEEKRKREAEESARIIRENQVREAEQRKQSELNAQQAQMQDMFNASDQTVTYTPPKVKVKQKIKVVHAAGMVELYNFWWMNEGSSLPLDELEKIHKKMITFAEKQANSSDNILINSKYLQYEEDVKAK</sequence>
<name>A0A5J4RBF1_9ZZZZ</name>
<organism evidence="2">
    <name type="scientific">termite gut metagenome</name>
    <dbReference type="NCBI Taxonomy" id="433724"/>
    <lineage>
        <taxon>unclassified sequences</taxon>
        <taxon>metagenomes</taxon>
        <taxon>organismal metagenomes</taxon>
    </lineage>
</organism>
<reference evidence="2" key="1">
    <citation type="submission" date="2019-03" db="EMBL/GenBank/DDBJ databases">
        <title>Single cell metagenomics reveals metabolic interactions within the superorganism composed of flagellate Streblomastix strix and complex community of Bacteroidetes bacteria on its surface.</title>
        <authorList>
            <person name="Treitli S.C."/>
            <person name="Kolisko M."/>
            <person name="Husnik F."/>
            <person name="Keeling P."/>
            <person name="Hampl V."/>
        </authorList>
    </citation>
    <scope>NUCLEOTIDE SEQUENCE</scope>
    <source>
        <strain evidence="2">STM</strain>
    </source>
</reference>
<gene>
    <name evidence="2" type="ORF">EZS27_020397</name>
</gene>
<comment type="caution">
    <text evidence="2">The sequence shown here is derived from an EMBL/GenBank/DDBJ whole genome shotgun (WGS) entry which is preliminary data.</text>
</comment>
<evidence type="ECO:0000256" key="1">
    <source>
        <dbReference type="SAM" id="Coils"/>
    </source>
</evidence>
<feature type="coiled-coil region" evidence="1">
    <location>
        <begin position="67"/>
        <end position="107"/>
    </location>
</feature>
<protein>
    <submittedName>
        <fullName evidence="2">Uncharacterized protein</fullName>
    </submittedName>
</protein>
<evidence type="ECO:0000313" key="2">
    <source>
        <dbReference type="EMBL" id="KAA6330949.1"/>
    </source>
</evidence>
<dbReference type="EMBL" id="SNRY01001436">
    <property type="protein sequence ID" value="KAA6330949.1"/>
    <property type="molecule type" value="Genomic_DNA"/>
</dbReference>
<proteinExistence type="predicted"/>
<keyword evidence="1" id="KW-0175">Coiled coil</keyword>
<dbReference type="AlphaFoldDB" id="A0A5J4RBF1"/>